<sequence>MNARSKFGEDLQKERKLQSLLDTYYAQYLKQYSFERVVDLDRQLAGIDLLFTHKSNGEVFSLDEKAQLDYINDDLPTFAFEVSYLKDNRLKKGWLFDQSKKTDFYALVTAIYADEPDRFTSCKVTFANRKKLLRFLSDRKLTAERLENRALPHGKIAIGELDQATEGYLYFSRANKAEKPLNLVLRLDFLIHEGIAKRFV</sequence>
<keyword evidence="2" id="KW-1185">Reference proteome</keyword>
<gene>
    <name evidence="1" type="ORF">SAMN04488513_101420</name>
</gene>
<proteinExistence type="predicted"/>
<dbReference type="EMBL" id="FQYU01000001">
    <property type="protein sequence ID" value="SHI48025.1"/>
    <property type="molecule type" value="Genomic_DNA"/>
</dbReference>
<dbReference type="OrthoDB" id="1245542at2"/>
<reference evidence="2" key="1">
    <citation type="submission" date="2016-11" db="EMBL/GenBank/DDBJ databases">
        <authorList>
            <person name="Varghese N."/>
            <person name="Submissions S."/>
        </authorList>
    </citation>
    <scope>NUCLEOTIDE SEQUENCE [LARGE SCALE GENOMIC DNA]</scope>
    <source>
        <strain evidence="2">DSM 19858</strain>
    </source>
</reference>
<organism evidence="1 2">
    <name type="scientific">Pseudozobellia thermophila</name>
    <dbReference type="NCBI Taxonomy" id="192903"/>
    <lineage>
        <taxon>Bacteria</taxon>
        <taxon>Pseudomonadati</taxon>
        <taxon>Bacteroidota</taxon>
        <taxon>Flavobacteriia</taxon>
        <taxon>Flavobacteriales</taxon>
        <taxon>Flavobacteriaceae</taxon>
        <taxon>Pseudozobellia</taxon>
    </lineage>
</organism>
<dbReference type="RefSeq" id="WP_072987752.1">
    <property type="nucleotide sequence ID" value="NZ_FQYU01000001.1"/>
</dbReference>
<dbReference type="AlphaFoldDB" id="A0A1M6BH41"/>
<accession>A0A1M6BH41</accession>
<evidence type="ECO:0000313" key="2">
    <source>
        <dbReference type="Proteomes" id="UP000184543"/>
    </source>
</evidence>
<dbReference type="STRING" id="192903.SAMN04488513_101420"/>
<evidence type="ECO:0000313" key="1">
    <source>
        <dbReference type="EMBL" id="SHI48025.1"/>
    </source>
</evidence>
<protein>
    <submittedName>
        <fullName evidence="1">Uncharacterized protein</fullName>
    </submittedName>
</protein>
<dbReference type="Proteomes" id="UP000184543">
    <property type="component" value="Unassembled WGS sequence"/>
</dbReference>
<name>A0A1M6BH41_9FLAO</name>